<evidence type="ECO:0000256" key="2">
    <source>
        <dbReference type="ARBA" id="ARBA00022737"/>
    </source>
</evidence>
<evidence type="ECO:0000313" key="8">
    <source>
        <dbReference type="Proteomes" id="UP001596432"/>
    </source>
</evidence>
<dbReference type="RefSeq" id="WP_274324671.1">
    <property type="nucleotide sequence ID" value="NZ_CP118158.1"/>
</dbReference>
<evidence type="ECO:0000256" key="4">
    <source>
        <dbReference type="ARBA" id="ARBA00022840"/>
    </source>
</evidence>
<keyword evidence="2" id="KW-0677">Repeat</keyword>
<dbReference type="Gene3D" id="3.40.50.300">
    <property type="entry name" value="P-loop containing nucleotide triphosphate hydrolases"/>
    <property type="match status" value="2"/>
</dbReference>
<keyword evidence="4 7" id="KW-0067">ATP-binding</keyword>
<organism evidence="7 8">
    <name type="scientific">Halosimplex aquaticum</name>
    <dbReference type="NCBI Taxonomy" id="3026162"/>
    <lineage>
        <taxon>Archaea</taxon>
        <taxon>Methanobacteriati</taxon>
        <taxon>Methanobacteriota</taxon>
        <taxon>Stenosarchaea group</taxon>
        <taxon>Halobacteria</taxon>
        <taxon>Halobacteriales</taxon>
        <taxon>Haloarculaceae</taxon>
        <taxon>Halosimplex</taxon>
    </lineage>
</organism>
<dbReference type="CDD" id="cd03216">
    <property type="entry name" value="ABC_Carb_Monos_I"/>
    <property type="match status" value="1"/>
</dbReference>
<evidence type="ECO:0000313" key="7">
    <source>
        <dbReference type="EMBL" id="MFC7139070.1"/>
    </source>
</evidence>
<dbReference type="SMART" id="SM00382">
    <property type="entry name" value="AAA"/>
    <property type="match status" value="2"/>
</dbReference>
<evidence type="ECO:0000256" key="1">
    <source>
        <dbReference type="ARBA" id="ARBA00022448"/>
    </source>
</evidence>
<feature type="compositionally biased region" description="Basic and acidic residues" evidence="5">
    <location>
        <begin position="523"/>
        <end position="535"/>
    </location>
</feature>
<name>A0ABD5Y002_9EURY</name>
<comment type="caution">
    <text evidence="7">The sequence shown here is derived from an EMBL/GenBank/DDBJ whole genome shotgun (WGS) entry which is preliminary data.</text>
</comment>
<dbReference type="InterPro" id="IPR050107">
    <property type="entry name" value="ABC_carbohydrate_import_ATPase"/>
</dbReference>
<feature type="compositionally biased region" description="Gly residues" evidence="5">
    <location>
        <begin position="570"/>
        <end position="585"/>
    </location>
</feature>
<dbReference type="InterPro" id="IPR027417">
    <property type="entry name" value="P-loop_NTPase"/>
</dbReference>
<protein>
    <submittedName>
        <fullName evidence="7">ABC transporter ATP-binding protein</fullName>
    </submittedName>
</protein>
<feature type="domain" description="ABC transporter" evidence="6">
    <location>
        <begin position="7"/>
        <end position="279"/>
    </location>
</feature>
<dbReference type="CDD" id="cd03215">
    <property type="entry name" value="ABC_Carb_Monos_II"/>
    <property type="match status" value="1"/>
</dbReference>
<dbReference type="PANTHER" id="PTHR43790">
    <property type="entry name" value="CARBOHYDRATE TRANSPORT ATP-BINDING PROTEIN MG119-RELATED"/>
    <property type="match status" value="1"/>
</dbReference>
<dbReference type="Pfam" id="PF00005">
    <property type="entry name" value="ABC_tran"/>
    <property type="match status" value="2"/>
</dbReference>
<evidence type="ECO:0000256" key="5">
    <source>
        <dbReference type="SAM" id="MobiDB-lite"/>
    </source>
</evidence>
<dbReference type="AlphaFoldDB" id="A0ABD5Y002"/>
<dbReference type="EMBL" id="JBHTAS010000001">
    <property type="protein sequence ID" value="MFC7139070.1"/>
    <property type="molecule type" value="Genomic_DNA"/>
</dbReference>
<dbReference type="Proteomes" id="UP001596432">
    <property type="component" value="Unassembled WGS sequence"/>
</dbReference>
<dbReference type="PROSITE" id="PS00211">
    <property type="entry name" value="ABC_TRANSPORTER_1"/>
    <property type="match status" value="1"/>
</dbReference>
<sequence>MAEDAFLRMSDVRKEFPGVVANDDIDFSVRRGEIHGLLGENGAGKSTLMKILYGLYDADGGTVHLGGRRLDLDSPQDAIDRGIGMVHQHFKLIPRLTVAENVVLGEREPAGPFRDRGGGGETDADGADDSWLPDSVRRNRFARALAERFSIGLDASADEIDALADEYGFDVDVRAPVHELDVGERQRVEILKALYRDVDLLVLDEPTAVLTPTEAERLFETLRALAAEGISIIFITHKLSEATAITDRVTVLREGKNVGTVETSDVDQSDLARMMVGREVLFSLDREQVDTGEPVLDASGLRADDDRGIEALSGIDLSVREGEIVGIAGVSGNGQRELAETLAGVRSPTAGALAVDGTDLTGASTRTFVDNGVSYVPEDRHEYGCAPDLSVMHNAALKEFRGERFDDGPFLDYDELRSYAREVVDEFDVRGVHDVEEVAAGDLSGGNLQKLILGRELARDPDLLVAHQPTRGVDVGAIEFLRDALLDQRAEGTGTVLISEDLDELFDLSDRLLVLYEGEFVHETTPEEADRERVGMRMTGGAVDPDDATGGAGESGDDASTTGRAMTDGGDAGGGSSGGRGGDSR</sequence>
<feature type="region of interest" description="Disordered" evidence="5">
    <location>
        <begin position="108"/>
        <end position="129"/>
    </location>
</feature>
<dbReference type="InterPro" id="IPR003593">
    <property type="entry name" value="AAA+_ATPase"/>
</dbReference>
<gene>
    <name evidence="7" type="ORF">ACFQMA_04355</name>
</gene>
<accession>A0ABD5Y002</accession>
<evidence type="ECO:0000256" key="3">
    <source>
        <dbReference type="ARBA" id="ARBA00022741"/>
    </source>
</evidence>
<feature type="domain" description="ABC transporter" evidence="6">
    <location>
        <begin position="296"/>
        <end position="542"/>
    </location>
</feature>
<keyword evidence="8" id="KW-1185">Reference proteome</keyword>
<dbReference type="InterPro" id="IPR017871">
    <property type="entry name" value="ABC_transporter-like_CS"/>
</dbReference>
<evidence type="ECO:0000259" key="6">
    <source>
        <dbReference type="PROSITE" id="PS50893"/>
    </source>
</evidence>
<keyword evidence="3" id="KW-0547">Nucleotide-binding</keyword>
<reference evidence="7 8" key="1">
    <citation type="journal article" date="2019" name="Int. J. Syst. Evol. Microbiol.">
        <title>The Global Catalogue of Microorganisms (GCM) 10K type strain sequencing project: providing services to taxonomists for standard genome sequencing and annotation.</title>
        <authorList>
            <consortium name="The Broad Institute Genomics Platform"/>
            <consortium name="The Broad Institute Genome Sequencing Center for Infectious Disease"/>
            <person name="Wu L."/>
            <person name="Ma J."/>
        </authorList>
    </citation>
    <scope>NUCLEOTIDE SEQUENCE [LARGE SCALE GENOMIC DNA]</scope>
    <source>
        <strain evidence="7 8">XZYJT29</strain>
    </source>
</reference>
<proteinExistence type="predicted"/>
<dbReference type="GeneID" id="78819318"/>
<dbReference type="SUPFAM" id="SSF52540">
    <property type="entry name" value="P-loop containing nucleoside triphosphate hydrolases"/>
    <property type="match status" value="2"/>
</dbReference>
<feature type="compositionally biased region" description="Basic and acidic residues" evidence="5">
    <location>
        <begin position="108"/>
        <end position="118"/>
    </location>
</feature>
<dbReference type="GO" id="GO:0005524">
    <property type="term" value="F:ATP binding"/>
    <property type="evidence" value="ECO:0007669"/>
    <property type="project" value="UniProtKB-KW"/>
</dbReference>
<dbReference type="PANTHER" id="PTHR43790:SF9">
    <property type="entry name" value="GALACTOFURANOSE TRANSPORTER ATP-BINDING PROTEIN YTFR"/>
    <property type="match status" value="1"/>
</dbReference>
<keyword evidence="1" id="KW-0813">Transport</keyword>
<dbReference type="InterPro" id="IPR003439">
    <property type="entry name" value="ABC_transporter-like_ATP-bd"/>
</dbReference>
<feature type="region of interest" description="Disordered" evidence="5">
    <location>
        <begin position="523"/>
        <end position="585"/>
    </location>
</feature>
<dbReference type="PROSITE" id="PS50893">
    <property type="entry name" value="ABC_TRANSPORTER_2"/>
    <property type="match status" value="2"/>
</dbReference>